<protein>
    <submittedName>
        <fullName evidence="2">Uncharacterized protein</fullName>
    </submittedName>
</protein>
<dbReference type="InParanoid" id="A0A369JIU6"/>
<dbReference type="AlphaFoldDB" id="A0A369JIU6"/>
<comment type="caution">
    <text evidence="2">The sequence shown here is derived from an EMBL/GenBank/DDBJ whole genome shotgun (WGS) entry which is preliminary data.</text>
</comment>
<feature type="region of interest" description="Disordered" evidence="1">
    <location>
        <begin position="109"/>
        <end position="158"/>
    </location>
</feature>
<organism evidence="2 3">
    <name type="scientific">Hypsizygus marmoreus</name>
    <name type="common">White beech mushroom</name>
    <name type="synonym">Agaricus marmoreus</name>
    <dbReference type="NCBI Taxonomy" id="39966"/>
    <lineage>
        <taxon>Eukaryota</taxon>
        <taxon>Fungi</taxon>
        <taxon>Dikarya</taxon>
        <taxon>Basidiomycota</taxon>
        <taxon>Agaricomycotina</taxon>
        <taxon>Agaricomycetes</taxon>
        <taxon>Agaricomycetidae</taxon>
        <taxon>Agaricales</taxon>
        <taxon>Tricholomatineae</taxon>
        <taxon>Lyophyllaceae</taxon>
        <taxon>Hypsizygus</taxon>
    </lineage>
</organism>
<feature type="region of interest" description="Disordered" evidence="1">
    <location>
        <begin position="1"/>
        <end position="28"/>
    </location>
</feature>
<dbReference type="EMBL" id="LUEZ02000052">
    <property type="protein sequence ID" value="RDB22121.1"/>
    <property type="molecule type" value="Genomic_DNA"/>
</dbReference>
<dbReference type="OrthoDB" id="3065428at2759"/>
<reference evidence="2" key="1">
    <citation type="submission" date="2018-04" db="EMBL/GenBank/DDBJ databases">
        <title>Whole genome sequencing of Hypsizygus marmoreus.</title>
        <authorList>
            <person name="Choi I.-G."/>
            <person name="Min B."/>
            <person name="Kim J.-G."/>
            <person name="Kim S."/>
            <person name="Oh Y.-L."/>
            <person name="Kong W.-S."/>
            <person name="Park H."/>
            <person name="Jeong J."/>
            <person name="Song E.-S."/>
        </authorList>
    </citation>
    <scope>NUCLEOTIDE SEQUENCE [LARGE SCALE GENOMIC DNA]</scope>
    <source>
        <strain evidence="2">51987-8</strain>
    </source>
</reference>
<dbReference type="Proteomes" id="UP000076154">
    <property type="component" value="Unassembled WGS sequence"/>
</dbReference>
<keyword evidence="3" id="KW-1185">Reference proteome</keyword>
<name>A0A369JIU6_HYPMA</name>
<evidence type="ECO:0000256" key="1">
    <source>
        <dbReference type="SAM" id="MobiDB-lite"/>
    </source>
</evidence>
<evidence type="ECO:0000313" key="3">
    <source>
        <dbReference type="Proteomes" id="UP000076154"/>
    </source>
</evidence>
<sequence>MSGRYHQATANPFAVPPPGPPHSHEVPSHTTNIQIPAVPVAQSHSMSVAGQGYLPEVATAGTDFQHQHHAPPVQEQHTIPRRSSIHSTVLHALNSFWGAAAVKNDIRPTQMDRNGYPTEAPPHQPNAQHESNMLPVGPQPNAFPSRHAPSLEGSSSAQPLPLSQVVRRALQQQSVGFPPDNNPFSIRPPAGWNATWLQTPEIDVKSPITVGECLYVLEQCTFLEKLECSLKSTSGCLPLRLPNRVLVANLLCLNVTLSTEPANLFDRVALPRLTSLHVQWDKQSASLPETDFGILNMLCAAESTGLQELVLIDLYPAEEELLSCLSCADKLTRLVVSADPSRRFSPAMLHGRMISRRILQQLGNPDRPSSLCPGLYGVELSPCHPHDDDYLVDMIRHRNRTQRIIYPVDSGDKRRHMKVVDSLLAIQRHRQEHGKPPLHVAQVIY</sequence>
<gene>
    <name evidence="2" type="ORF">Hypma_010713</name>
</gene>
<accession>A0A369JIU6</accession>
<evidence type="ECO:0000313" key="2">
    <source>
        <dbReference type="EMBL" id="RDB22121.1"/>
    </source>
</evidence>
<proteinExistence type="predicted"/>